<dbReference type="InterPro" id="IPR016040">
    <property type="entry name" value="NAD(P)-bd_dom"/>
</dbReference>
<dbReference type="EC" id="4.1.1.35" evidence="4"/>
<dbReference type="InterPro" id="IPR036291">
    <property type="entry name" value="NAD(P)-bd_dom_sf"/>
</dbReference>
<comment type="caution">
    <text evidence="11">The sequence shown here is derived from an EMBL/GenBank/DDBJ whole genome shotgun (WGS) entry which is preliminary data.</text>
</comment>
<evidence type="ECO:0000256" key="7">
    <source>
        <dbReference type="ARBA" id="ARBA00023239"/>
    </source>
</evidence>
<reference evidence="11" key="1">
    <citation type="submission" date="2019-09" db="EMBL/GenBank/DDBJ databases">
        <title>Draft genome information of white flower Hibiscus syriacus.</title>
        <authorList>
            <person name="Kim Y.-M."/>
        </authorList>
    </citation>
    <scope>NUCLEOTIDE SEQUENCE [LARGE SCALE GENOMIC DNA]</scope>
    <source>
        <strain evidence="11">YM2019G1</strain>
    </source>
</reference>
<dbReference type="GO" id="GO:0042732">
    <property type="term" value="P:D-xylose metabolic process"/>
    <property type="evidence" value="ECO:0007669"/>
    <property type="project" value="InterPro"/>
</dbReference>
<dbReference type="Proteomes" id="UP000436088">
    <property type="component" value="Unassembled WGS sequence"/>
</dbReference>
<keyword evidence="12" id="KW-1185">Reference proteome</keyword>
<comment type="function">
    <text evidence="8">Catalyzes the NAD-dependent decarboxylation of UDP-glucuronic acid to UDP-xylose. Necessary for the biosynthesis of the core tetrasaccharide in glycosaminoglycan biosynthesis.</text>
</comment>
<feature type="region of interest" description="Disordered" evidence="9">
    <location>
        <begin position="1"/>
        <end position="22"/>
    </location>
</feature>
<evidence type="ECO:0000256" key="5">
    <source>
        <dbReference type="ARBA" id="ARBA00022793"/>
    </source>
</evidence>
<dbReference type="AlphaFoldDB" id="A0A6A2YVN1"/>
<evidence type="ECO:0000256" key="3">
    <source>
        <dbReference type="ARBA" id="ARBA00007505"/>
    </source>
</evidence>
<evidence type="ECO:0000313" key="11">
    <source>
        <dbReference type="EMBL" id="KAE8683350.1"/>
    </source>
</evidence>
<name>A0A6A2YVN1_HIBSY</name>
<evidence type="ECO:0000256" key="4">
    <source>
        <dbReference type="ARBA" id="ARBA00012290"/>
    </source>
</evidence>
<comment type="similarity">
    <text evidence="3">Belongs to the NAD(P)-dependent epimerase/dehydratase family. UDP-glucuronic acid decarboxylase subfamily.</text>
</comment>
<dbReference type="UniPathway" id="UPA00796">
    <property type="reaction ID" value="UER00771"/>
</dbReference>
<keyword evidence="6" id="KW-0520">NAD</keyword>
<dbReference type="Pfam" id="PF16363">
    <property type="entry name" value="GDP_Man_Dehyd"/>
    <property type="match status" value="1"/>
</dbReference>
<dbReference type="GO" id="GO:0005737">
    <property type="term" value="C:cytoplasm"/>
    <property type="evidence" value="ECO:0007669"/>
    <property type="project" value="TreeGrafter"/>
</dbReference>
<dbReference type="Gene3D" id="3.40.50.720">
    <property type="entry name" value="NAD(P)-binding Rossmann-like Domain"/>
    <property type="match status" value="1"/>
</dbReference>
<sequence length="139" mass="15278">MGGGFYSHHRCSSQTGPKRGPRIIRDVAAAEAVRASGSSSGGAGRVPRTNVVGTLNTLGLAKRVGARFLQISPSEVYGDPLQHPQFETYWGYVNPIETLTMDYHRSLSIEVRITRIFNTYGLRMNIDDGRVVSNFVAKH</sequence>
<evidence type="ECO:0000256" key="1">
    <source>
        <dbReference type="ARBA" id="ARBA00001911"/>
    </source>
</evidence>
<evidence type="ECO:0000313" key="12">
    <source>
        <dbReference type="Proteomes" id="UP000436088"/>
    </source>
</evidence>
<protein>
    <recommendedName>
        <fullName evidence="4">UDP-glucuronate decarboxylase</fullName>
        <ecNumber evidence="4">4.1.1.35</ecNumber>
    </recommendedName>
</protein>
<evidence type="ECO:0000256" key="2">
    <source>
        <dbReference type="ARBA" id="ARBA00005100"/>
    </source>
</evidence>
<evidence type="ECO:0000259" key="10">
    <source>
        <dbReference type="Pfam" id="PF16363"/>
    </source>
</evidence>
<feature type="domain" description="NAD(P)-binding" evidence="10">
    <location>
        <begin position="24"/>
        <end position="137"/>
    </location>
</feature>
<evidence type="ECO:0000256" key="9">
    <source>
        <dbReference type="SAM" id="MobiDB-lite"/>
    </source>
</evidence>
<keyword evidence="7" id="KW-0456">Lyase</keyword>
<evidence type="ECO:0000256" key="6">
    <source>
        <dbReference type="ARBA" id="ARBA00023027"/>
    </source>
</evidence>
<evidence type="ECO:0000256" key="8">
    <source>
        <dbReference type="ARBA" id="ARBA00025005"/>
    </source>
</evidence>
<dbReference type="PANTHER" id="PTHR43078:SF38">
    <property type="entry name" value="UDP-GLUCURONATE DECARBOXYLASE"/>
    <property type="match status" value="1"/>
</dbReference>
<accession>A0A6A2YVN1</accession>
<keyword evidence="5" id="KW-0210">Decarboxylase</keyword>
<dbReference type="GO" id="GO:0048040">
    <property type="term" value="F:UDP-glucuronate decarboxylase activity"/>
    <property type="evidence" value="ECO:0007669"/>
    <property type="project" value="UniProtKB-EC"/>
</dbReference>
<organism evidence="11 12">
    <name type="scientific">Hibiscus syriacus</name>
    <name type="common">Rose of Sharon</name>
    <dbReference type="NCBI Taxonomy" id="106335"/>
    <lineage>
        <taxon>Eukaryota</taxon>
        <taxon>Viridiplantae</taxon>
        <taxon>Streptophyta</taxon>
        <taxon>Embryophyta</taxon>
        <taxon>Tracheophyta</taxon>
        <taxon>Spermatophyta</taxon>
        <taxon>Magnoliopsida</taxon>
        <taxon>eudicotyledons</taxon>
        <taxon>Gunneridae</taxon>
        <taxon>Pentapetalae</taxon>
        <taxon>rosids</taxon>
        <taxon>malvids</taxon>
        <taxon>Malvales</taxon>
        <taxon>Malvaceae</taxon>
        <taxon>Malvoideae</taxon>
        <taxon>Hibiscus</taxon>
    </lineage>
</organism>
<dbReference type="EMBL" id="VEPZ02001269">
    <property type="protein sequence ID" value="KAE8683350.1"/>
    <property type="molecule type" value="Genomic_DNA"/>
</dbReference>
<dbReference type="PANTHER" id="PTHR43078">
    <property type="entry name" value="UDP-GLUCURONIC ACID DECARBOXYLASE-RELATED"/>
    <property type="match status" value="1"/>
</dbReference>
<gene>
    <name evidence="11" type="ORF">F3Y22_tig00111208pilonHSYRG00005</name>
</gene>
<dbReference type="GO" id="GO:0070403">
    <property type="term" value="F:NAD+ binding"/>
    <property type="evidence" value="ECO:0007669"/>
    <property type="project" value="InterPro"/>
</dbReference>
<comment type="pathway">
    <text evidence="2">Nucleotide-sugar biosynthesis; UDP-alpha-D-xylose biosynthesis; UDP-alpha-D-xylose from UDP-alpha-D-glucuronate: step 1/1.</text>
</comment>
<dbReference type="GO" id="GO:0033320">
    <property type="term" value="P:UDP-D-xylose biosynthetic process"/>
    <property type="evidence" value="ECO:0007669"/>
    <property type="project" value="UniProtKB-UniPathway"/>
</dbReference>
<comment type="cofactor">
    <cofactor evidence="1">
        <name>NAD(+)</name>
        <dbReference type="ChEBI" id="CHEBI:57540"/>
    </cofactor>
</comment>
<dbReference type="SUPFAM" id="SSF51735">
    <property type="entry name" value="NAD(P)-binding Rossmann-fold domains"/>
    <property type="match status" value="1"/>
</dbReference>
<dbReference type="InterPro" id="IPR044516">
    <property type="entry name" value="UXS-like"/>
</dbReference>
<proteinExistence type="inferred from homology"/>